<dbReference type="Pfam" id="PF05997">
    <property type="entry name" value="Nop52"/>
    <property type="match status" value="1"/>
</dbReference>
<keyword evidence="7" id="KW-1185">Reference proteome</keyword>
<dbReference type="PANTHER" id="PTHR13026:SF0">
    <property type="entry name" value="RIBOSOMAL RNA PROCESSING 1B"/>
    <property type="match status" value="1"/>
</dbReference>
<dbReference type="PANTHER" id="PTHR13026">
    <property type="entry name" value="NNP-1 PROTEIN NOVEL NUCLEAR PROTEIN 1 NOP52"/>
    <property type="match status" value="1"/>
</dbReference>
<keyword evidence="4" id="KW-0539">Nucleus</keyword>
<evidence type="ECO:0000313" key="7">
    <source>
        <dbReference type="Proteomes" id="UP001187682"/>
    </source>
</evidence>
<keyword evidence="3" id="KW-0698">rRNA processing</keyword>
<feature type="region of interest" description="Disordered" evidence="5">
    <location>
        <begin position="205"/>
        <end position="242"/>
    </location>
</feature>
<dbReference type="GO" id="GO:0030688">
    <property type="term" value="C:preribosome, small subunit precursor"/>
    <property type="evidence" value="ECO:0007669"/>
    <property type="project" value="InterPro"/>
</dbReference>
<dbReference type="InterPro" id="IPR010301">
    <property type="entry name" value="RRP1"/>
</dbReference>
<comment type="similarity">
    <text evidence="2">Belongs to the RRP1 family.</text>
</comment>
<dbReference type="GO" id="GO:0006364">
    <property type="term" value="P:rRNA processing"/>
    <property type="evidence" value="ECO:0007669"/>
    <property type="project" value="UniProtKB-KW"/>
</dbReference>
<comment type="subcellular location">
    <subcellularLocation>
        <location evidence="1">Nucleus</location>
    </subcellularLocation>
</comment>
<accession>A0AAE8N0D2</accession>
<dbReference type="GO" id="GO:0005634">
    <property type="term" value="C:nucleus"/>
    <property type="evidence" value="ECO:0007669"/>
    <property type="project" value="UniProtKB-SubCell"/>
</dbReference>
<proteinExistence type="inferred from homology"/>
<dbReference type="EMBL" id="ONZQ02000009">
    <property type="protein sequence ID" value="SPO04131.1"/>
    <property type="molecule type" value="Genomic_DNA"/>
</dbReference>
<name>A0AAE8N0D2_9PEZI</name>
<feature type="compositionally biased region" description="Basic and acidic residues" evidence="5">
    <location>
        <begin position="211"/>
        <end position="224"/>
    </location>
</feature>
<evidence type="ECO:0000256" key="5">
    <source>
        <dbReference type="SAM" id="MobiDB-lite"/>
    </source>
</evidence>
<comment type="caution">
    <text evidence="6">The sequence shown here is derived from an EMBL/GenBank/DDBJ whole genome shotgun (WGS) entry which is preliminary data.</text>
</comment>
<evidence type="ECO:0000256" key="4">
    <source>
        <dbReference type="ARBA" id="ARBA00023242"/>
    </source>
</evidence>
<evidence type="ECO:0000313" key="6">
    <source>
        <dbReference type="EMBL" id="SPO04131.1"/>
    </source>
</evidence>
<dbReference type="AlphaFoldDB" id="A0AAE8N0D2"/>
<gene>
    <name evidence="6" type="ORF">DNG_06814</name>
</gene>
<reference evidence="6" key="1">
    <citation type="submission" date="2018-03" db="EMBL/GenBank/DDBJ databases">
        <authorList>
            <person name="Guldener U."/>
        </authorList>
    </citation>
    <scope>NUCLEOTIDE SEQUENCE</scope>
</reference>
<organism evidence="6 7">
    <name type="scientific">Cephalotrichum gorgonifer</name>
    <dbReference type="NCBI Taxonomy" id="2041049"/>
    <lineage>
        <taxon>Eukaryota</taxon>
        <taxon>Fungi</taxon>
        <taxon>Dikarya</taxon>
        <taxon>Ascomycota</taxon>
        <taxon>Pezizomycotina</taxon>
        <taxon>Sordariomycetes</taxon>
        <taxon>Hypocreomycetidae</taxon>
        <taxon>Microascales</taxon>
        <taxon>Microascaceae</taxon>
        <taxon>Cephalotrichum</taxon>
    </lineage>
</organism>
<evidence type="ECO:0000256" key="3">
    <source>
        <dbReference type="ARBA" id="ARBA00022552"/>
    </source>
</evidence>
<dbReference type="Proteomes" id="UP001187682">
    <property type="component" value="Unassembled WGS sequence"/>
</dbReference>
<evidence type="ECO:0000256" key="2">
    <source>
        <dbReference type="ARBA" id="ARBA00006374"/>
    </source>
</evidence>
<sequence>MAEGNPPFIRNLASSDLKLRTSALSSLRTFLSARPLSRTDSLKLWSGLFYALWMCDRPIPQQNLASELADLLLVVPGAKEGAGLAVGVWLSAFWEVVGAKWTTIDVLRMEKFLLLVRRVTCASLKWAAEEGGDSGRVDVLTRAMGEWPLSTDVDRAALGLRLHVVDIWVDELERAGALGDDAGENAKKVVEGMGELVRGIMGDYPSKPLRTKAEESLRDERLPWYEEPEEEDGPDGWQGFGE</sequence>
<evidence type="ECO:0000256" key="1">
    <source>
        <dbReference type="ARBA" id="ARBA00004123"/>
    </source>
</evidence>
<protein>
    <submittedName>
        <fullName evidence="6">Related to RRP1 protein</fullName>
    </submittedName>
</protein>